<dbReference type="RefSeq" id="WP_120544523.1">
    <property type="nucleotide sequence ID" value="NZ_RAVZ01000312.1"/>
</dbReference>
<evidence type="ECO:0008006" key="3">
    <source>
        <dbReference type="Google" id="ProtNLM"/>
    </source>
</evidence>
<evidence type="ECO:0000313" key="1">
    <source>
        <dbReference type="EMBL" id="RKG76176.1"/>
    </source>
</evidence>
<reference evidence="2" key="1">
    <citation type="submission" date="2018-09" db="EMBL/GenBank/DDBJ databases">
        <authorList>
            <person name="Livingstone P.G."/>
            <person name="Whitworth D.E."/>
        </authorList>
    </citation>
    <scope>NUCLEOTIDE SEQUENCE [LARGE SCALE GENOMIC DNA]</scope>
    <source>
        <strain evidence="2">CA054A</strain>
    </source>
</reference>
<dbReference type="InterPro" id="IPR028994">
    <property type="entry name" value="Integrin_alpha_N"/>
</dbReference>
<keyword evidence="2" id="KW-1185">Reference proteome</keyword>
<sequence length="148" mass="15080">MGASSMGVEKDVAASSARPEARLGRCGVLTLLVLMGGLCGGCPEPPLSGAPDARFSTPVFESSAAPDDGCDVNGDGTRDAVTVDSATPVTARCLGDWDGDGYADVAVRPLDDARSVYLFRGGPTRTGLLSLDSPDAVYLEGAENTSQP</sequence>
<proteinExistence type="predicted"/>
<dbReference type="SUPFAM" id="SSF69318">
    <property type="entry name" value="Integrin alpha N-terminal domain"/>
    <property type="match status" value="1"/>
</dbReference>
<dbReference type="Gene3D" id="2.130.10.130">
    <property type="entry name" value="Integrin alpha, N-terminal"/>
    <property type="match status" value="1"/>
</dbReference>
<name>A0A3A8I0N1_9BACT</name>
<evidence type="ECO:0000313" key="2">
    <source>
        <dbReference type="Proteomes" id="UP000268094"/>
    </source>
</evidence>
<comment type="caution">
    <text evidence="1">The sequence shown here is derived from an EMBL/GenBank/DDBJ whole genome shotgun (WGS) entry which is preliminary data.</text>
</comment>
<dbReference type="OrthoDB" id="9804182at2"/>
<dbReference type="AlphaFoldDB" id="A0A3A8I0N1"/>
<protein>
    <recommendedName>
        <fullName evidence="3">VCBS repeat-containing protein</fullName>
    </recommendedName>
</protein>
<organism evidence="1 2">
    <name type="scientific">Corallococcus terminator</name>
    <dbReference type="NCBI Taxonomy" id="2316733"/>
    <lineage>
        <taxon>Bacteria</taxon>
        <taxon>Pseudomonadati</taxon>
        <taxon>Myxococcota</taxon>
        <taxon>Myxococcia</taxon>
        <taxon>Myxococcales</taxon>
        <taxon>Cystobacterineae</taxon>
        <taxon>Myxococcaceae</taxon>
        <taxon>Corallococcus</taxon>
    </lineage>
</organism>
<accession>A0A3A8I0N1</accession>
<dbReference type="Proteomes" id="UP000268094">
    <property type="component" value="Unassembled WGS sequence"/>
</dbReference>
<gene>
    <name evidence="1" type="ORF">D7V88_32605</name>
</gene>
<dbReference type="EMBL" id="RAVZ01000312">
    <property type="protein sequence ID" value="RKG76176.1"/>
    <property type="molecule type" value="Genomic_DNA"/>
</dbReference>